<gene>
    <name evidence="2" type="ORF">GCM10007112_09000</name>
    <name evidence="1" type="ORF">Vsou_13830</name>
</gene>
<dbReference type="EMBL" id="AP026830">
    <property type="protein sequence ID" value="BDR92290.1"/>
    <property type="molecule type" value="Genomic_DNA"/>
</dbReference>
<proteinExistence type="predicted"/>
<reference evidence="1" key="4">
    <citation type="journal article" date="2023" name="Microbiol. Resour. Announc.">
        <title>Complete Genome Sequence of Vulcanisaeta souniana Strain IC-059, a Hyperthermophilic Archaeon Isolated from Hot Spring Water in Japan.</title>
        <authorList>
            <person name="Kato S."/>
            <person name="Itoh T."/>
            <person name="Wu L."/>
            <person name="Ma J."/>
            <person name="Ohkuma M."/>
        </authorList>
    </citation>
    <scope>NUCLEOTIDE SEQUENCE</scope>
    <source>
        <strain evidence="1">JCM 11219</strain>
    </source>
</reference>
<accession>A0A830EEA4</accession>
<dbReference type="OrthoDB" id="26042at2157"/>
<protein>
    <submittedName>
        <fullName evidence="2">Uncharacterized protein</fullName>
    </submittedName>
</protein>
<dbReference type="GeneID" id="76206930"/>
<sequence>MSIIQPKEVKTWKDELKEVLTRHVRDPFKDKIDEYLGFLDILYDKWWNGDIKTREYYAYHMALLMAKSDKPNVIKAKLNSYYAYLVYKGYVSAYRLMKDKYVAGGESIYTWLRAYRKIIG</sequence>
<dbReference type="AlphaFoldDB" id="A0A830EEA4"/>
<reference evidence="2" key="2">
    <citation type="submission" date="2020-09" db="EMBL/GenBank/DDBJ databases">
        <authorList>
            <person name="Sun Q."/>
            <person name="Ohkuma M."/>
        </authorList>
    </citation>
    <scope>NUCLEOTIDE SEQUENCE</scope>
    <source>
        <strain evidence="2">JCM 11219</strain>
    </source>
</reference>
<dbReference type="Proteomes" id="UP001060771">
    <property type="component" value="Chromosome"/>
</dbReference>
<dbReference type="EMBL" id="BMNM01000003">
    <property type="protein sequence ID" value="GGI74468.1"/>
    <property type="molecule type" value="Genomic_DNA"/>
</dbReference>
<evidence type="ECO:0000313" key="3">
    <source>
        <dbReference type="Proteomes" id="UP000657075"/>
    </source>
</evidence>
<name>A0A830EEA4_9CREN</name>
<organism evidence="2 3">
    <name type="scientific">Vulcanisaeta souniana JCM 11219</name>
    <dbReference type="NCBI Taxonomy" id="1293586"/>
    <lineage>
        <taxon>Archaea</taxon>
        <taxon>Thermoproteota</taxon>
        <taxon>Thermoprotei</taxon>
        <taxon>Thermoproteales</taxon>
        <taxon>Thermoproteaceae</taxon>
        <taxon>Vulcanisaeta</taxon>
    </lineage>
</organism>
<dbReference type="Proteomes" id="UP000657075">
    <property type="component" value="Unassembled WGS sequence"/>
</dbReference>
<keyword evidence="4" id="KW-1185">Reference proteome</keyword>
<evidence type="ECO:0000313" key="2">
    <source>
        <dbReference type="EMBL" id="GGI74468.1"/>
    </source>
</evidence>
<evidence type="ECO:0000313" key="4">
    <source>
        <dbReference type="Proteomes" id="UP001060771"/>
    </source>
</evidence>
<reference evidence="2" key="1">
    <citation type="journal article" date="2014" name="Int. J. Syst. Evol. Microbiol.">
        <title>Complete genome sequence of Corynebacterium casei LMG S-19264T (=DSM 44701T), isolated from a smear-ripened cheese.</title>
        <authorList>
            <consortium name="US DOE Joint Genome Institute (JGI-PGF)"/>
            <person name="Walter F."/>
            <person name="Albersmeier A."/>
            <person name="Kalinowski J."/>
            <person name="Ruckert C."/>
        </authorList>
    </citation>
    <scope>NUCLEOTIDE SEQUENCE</scope>
    <source>
        <strain evidence="2">JCM 11219</strain>
    </source>
</reference>
<evidence type="ECO:0000313" key="1">
    <source>
        <dbReference type="EMBL" id="BDR92290.1"/>
    </source>
</evidence>
<dbReference type="RefSeq" id="WP_188602874.1">
    <property type="nucleotide sequence ID" value="NZ_AP026830.1"/>
</dbReference>
<reference evidence="4" key="3">
    <citation type="submission" date="2022-09" db="EMBL/GenBank/DDBJ databases">
        <title>Complete genome sequence of Vulcanisaeta souniana.</title>
        <authorList>
            <person name="Kato S."/>
            <person name="Itoh T."/>
            <person name="Ohkuma M."/>
        </authorList>
    </citation>
    <scope>NUCLEOTIDE SEQUENCE [LARGE SCALE GENOMIC DNA]</scope>
    <source>
        <strain evidence="4">JCM 11219</strain>
    </source>
</reference>